<keyword evidence="8" id="KW-1185">Reference proteome</keyword>
<keyword evidence="2 5" id="KW-0479">Metal-binding</keyword>
<comment type="cofactor">
    <cofactor evidence="1 5">
        <name>Mg(2+)</name>
        <dbReference type="ChEBI" id="CHEBI:18420"/>
    </cofactor>
</comment>
<dbReference type="GO" id="GO:0006020">
    <property type="term" value="P:inositol metabolic process"/>
    <property type="evidence" value="ECO:0007669"/>
    <property type="project" value="TreeGrafter"/>
</dbReference>
<dbReference type="GO" id="GO:0008934">
    <property type="term" value="F:inositol monophosphate 1-phosphatase activity"/>
    <property type="evidence" value="ECO:0007669"/>
    <property type="project" value="TreeGrafter"/>
</dbReference>
<reference evidence="6" key="1">
    <citation type="submission" date="2017-05" db="EMBL/GenBank/DDBJ databases">
        <title>The Genome Sequence of Enterococcus sp. 9E7_DIV0242.</title>
        <authorList>
            <consortium name="The Broad Institute Genomics Platform"/>
            <consortium name="The Broad Institute Genomic Center for Infectious Diseases"/>
            <person name="Earl A."/>
            <person name="Manson A."/>
            <person name="Schwartman J."/>
            <person name="Gilmore M."/>
            <person name="Abouelleil A."/>
            <person name="Cao P."/>
            <person name="Chapman S."/>
            <person name="Cusick C."/>
            <person name="Shea T."/>
            <person name="Young S."/>
            <person name="Neafsey D."/>
            <person name="Nusbaum C."/>
            <person name="Birren B."/>
        </authorList>
    </citation>
    <scope>NUCLEOTIDE SEQUENCE [LARGE SCALE GENOMIC DNA]</scope>
    <source>
        <strain evidence="6">9E7_DIV0242</strain>
    </source>
</reference>
<evidence type="ECO:0000256" key="3">
    <source>
        <dbReference type="ARBA" id="ARBA00022801"/>
    </source>
</evidence>
<reference evidence="7" key="3">
    <citation type="submission" date="2024-03" db="EMBL/GenBank/DDBJ databases">
        <title>The Genome Sequence of Enterococcus sp. DIV0242b.</title>
        <authorList>
            <consortium name="The Broad Institute Genomics Platform"/>
            <consortium name="The Broad Institute Microbial Omics Core"/>
            <consortium name="The Broad Institute Genomic Center for Infectious Diseases"/>
            <person name="Earl A."/>
            <person name="Manson A."/>
            <person name="Gilmore M."/>
            <person name="Schwartman J."/>
            <person name="Shea T."/>
            <person name="Abouelleil A."/>
            <person name="Cao P."/>
            <person name="Chapman S."/>
            <person name="Cusick C."/>
            <person name="Young S."/>
            <person name="Neafsey D."/>
            <person name="Nusbaum C."/>
            <person name="Birren B."/>
        </authorList>
    </citation>
    <scope>NUCLEOTIDE SEQUENCE</scope>
    <source>
        <strain evidence="7">9E7_DIV0242</strain>
    </source>
</reference>
<dbReference type="Gene3D" id="3.30.540.10">
    <property type="entry name" value="Fructose-1,6-Bisphosphatase, subunit A, domain 1"/>
    <property type="match status" value="1"/>
</dbReference>
<evidence type="ECO:0000256" key="5">
    <source>
        <dbReference type="PIRSR" id="PIRSR600760-2"/>
    </source>
</evidence>
<evidence type="ECO:0000256" key="1">
    <source>
        <dbReference type="ARBA" id="ARBA00001946"/>
    </source>
</evidence>
<evidence type="ECO:0000256" key="2">
    <source>
        <dbReference type="ARBA" id="ARBA00022723"/>
    </source>
</evidence>
<dbReference type="Gene3D" id="3.40.190.80">
    <property type="match status" value="1"/>
</dbReference>
<dbReference type="CDD" id="cd01637">
    <property type="entry name" value="IMPase_like"/>
    <property type="match status" value="1"/>
</dbReference>
<dbReference type="PANTHER" id="PTHR20854">
    <property type="entry name" value="INOSITOL MONOPHOSPHATASE"/>
    <property type="match status" value="1"/>
</dbReference>
<keyword evidence="4 5" id="KW-0460">Magnesium</keyword>
<dbReference type="GO" id="GO:0046872">
    <property type="term" value="F:metal ion binding"/>
    <property type="evidence" value="ECO:0007669"/>
    <property type="project" value="UniProtKB-KW"/>
</dbReference>
<evidence type="ECO:0000313" key="6">
    <source>
        <dbReference type="EMBL" id="OTP19179.1"/>
    </source>
</evidence>
<feature type="binding site" evidence="5">
    <location>
        <position position="85"/>
    </location>
    <ligand>
        <name>Mg(2+)</name>
        <dbReference type="ChEBI" id="CHEBI:18420"/>
        <label>1</label>
        <note>catalytic</note>
    </ligand>
</feature>
<keyword evidence="3" id="KW-0378">Hydrolase</keyword>
<gene>
    <name evidence="7" type="ORF">A5888_000982</name>
    <name evidence="6" type="ORF">A5888_000993</name>
</gene>
<dbReference type="GO" id="GO:0007165">
    <property type="term" value="P:signal transduction"/>
    <property type="evidence" value="ECO:0007669"/>
    <property type="project" value="TreeGrafter"/>
</dbReference>
<dbReference type="EMBL" id="NGMM01000001">
    <property type="protein sequence ID" value="OTP19179.1"/>
    <property type="molecule type" value="Genomic_DNA"/>
</dbReference>
<dbReference type="AlphaFoldDB" id="A0A242KDM9"/>
<evidence type="ECO:0000313" key="8">
    <source>
        <dbReference type="Proteomes" id="UP000195141"/>
    </source>
</evidence>
<dbReference type="SUPFAM" id="SSF56655">
    <property type="entry name" value="Carbohydrate phosphatase"/>
    <property type="match status" value="1"/>
</dbReference>
<dbReference type="Proteomes" id="UP000195141">
    <property type="component" value="Chromosome"/>
</dbReference>
<feature type="binding site" evidence="5">
    <location>
        <position position="88"/>
    </location>
    <ligand>
        <name>Mg(2+)</name>
        <dbReference type="ChEBI" id="CHEBI:18420"/>
        <label>1</label>
        <note>catalytic</note>
    </ligand>
</feature>
<dbReference type="InterPro" id="IPR000760">
    <property type="entry name" value="Inositol_monophosphatase-like"/>
</dbReference>
<feature type="binding site" evidence="5">
    <location>
        <position position="87"/>
    </location>
    <ligand>
        <name>Mg(2+)</name>
        <dbReference type="ChEBI" id="CHEBI:18420"/>
        <label>1</label>
        <note>catalytic</note>
    </ligand>
</feature>
<reference evidence="7" key="2">
    <citation type="submission" date="2017-05" db="EMBL/GenBank/DDBJ databases">
        <authorList>
            <consortium name="The Broad Institute Genomics Platform"/>
            <consortium name="The Broad Institute Genomic Center for Infectious Diseases"/>
            <person name="Earl A."/>
            <person name="Manson A."/>
            <person name="Schwartman J."/>
            <person name="Gilmore M."/>
            <person name="Abouelleil A."/>
            <person name="Cao P."/>
            <person name="Chapman S."/>
            <person name="Cusick C."/>
            <person name="Shea T."/>
            <person name="Young S."/>
            <person name="Neafsey D."/>
            <person name="Nusbaum C."/>
            <person name="Birren B."/>
        </authorList>
    </citation>
    <scope>NUCLEOTIDE SEQUENCE</scope>
    <source>
        <strain evidence="7">9E7_DIV0242</strain>
    </source>
</reference>
<protein>
    <submittedName>
        <fullName evidence="7">Myo-inositol-1(Or 4)-monophosphatase</fullName>
    </submittedName>
</protein>
<dbReference type="EMBL" id="CP147247">
    <property type="protein sequence ID" value="WYJ89263.1"/>
    <property type="molecule type" value="Genomic_DNA"/>
</dbReference>
<feature type="binding site" evidence="5">
    <location>
        <position position="67"/>
    </location>
    <ligand>
        <name>Mg(2+)</name>
        <dbReference type="ChEBI" id="CHEBI:18420"/>
        <label>1</label>
        <note>catalytic</note>
    </ligand>
</feature>
<dbReference type="PRINTS" id="PR00377">
    <property type="entry name" value="IMPHPHTASES"/>
</dbReference>
<sequence>MQIVNVEEVKNWLNEAGEFIKTSLNNTLEIKEKSNRTDLVTNIDEETQQLLIQKIQRVYPNDKILGEETGYNTIDSMDGRVWIIDPIDGTMNFVMEQENFCIMLGIFEDGVGKLGFVYDVMRGELYWGGKEIGVFRNEEKLQCPQPSKLSDGLLGFNAYMFGENVHGSREIANASMGIRVSGCAGLEMIALLKGNHIAYVSNLAPWDYAPGMALIEAFGFRATTLTGESLSFDEREHFIAAQPDAHQEIVEMFKKTGSF</sequence>
<dbReference type="FunFam" id="3.30.540.10:FF:000003">
    <property type="entry name" value="Inositol-1-monophosphatase"/>
    <property type="match status" value="1"/>
</dbReference>
<dbReference type="PANTHER" id="PTHR20854:SF4">
    <property type="entry name" value="INOSITOL-1-MONOPHOSPHATASE-RELATED"/>
    <property type="match status" value="1"/>
</dbReference>
<evidence type="ECO:0000256" key="4">
    <source>
        <dbReference type="ARBA" id="ARBA00022842"/>
    </source>
</evidence>
<dbReference type="RefSeq" id="WP_086348081.1">
    <property type="nucleotide sequence ID" value="NZ_CP147247.1"/>
</dbReference>
<name>A0A242KDM9_9ENTE</name>
<proteinExistence type="predicted"/>
<accession>A0A242KDM9</accession>
<dbReference type="Pfam" id="PF00459">
    <property type="entry name" value="Inositol_P"/>
    <property type="match status" value="1"/>
</dbReference>
<evidence type="ECO:0000313" key="7">
    <source>
        <dbReference type="EMBL" id="WYJ89263.1"/>
    </source>
</evidence>
<dbReference type="OrthoDB" id="9772456at2"/>
<feature type="binding site" evidence="5">
    <location>
        <position position="207"/>
    </location>
    <ligand>
        <name>Mg(2+)</name>
        <dbReference type="ChEBI" id="CHEBI:18420"/>
        <label>1</label>
        <note>catalytic</note>
    </ligand>
</feature>
<organism evidence="6">
    <name type="scientific">Candidatus Enterococcus clewellii</name>
    <dbReference type="NCBI Taxonomy" id="1834193"/>
    <lineage>
        <taxon>Bacteria</taxon>
        <taxon>Bacillati</taxon>
        <taxon>Bacillota</taxon>
        <taxon>Bacilli</taxon>
        <taxon>Lactobacillales</taxon>
        <taxon>Enterococcaceae</taxon>
        <taxon>Enterococcus</taxon>
    </lineage>
</organism>